<evidence type="ECO:0000313" key="4">
    <source>
        <dbReference type="Proteomes" id="UP000590740"/>
    </source>
</evidence>
<organism evidence="3 4">
    <name type="scientific">Prosthecobacter vanneervenii</name>
    <dbReference type="NCBI Taxonomy" id="48466"/>
    <lineage>
        <taxon>Bacteria</taxon>
        <taxon>Pseudomonadati</taxon>
        <taxon>Verrucomicrobiota</taxon>
        <taxon>Verrucomicrobiia</taxon>
        <taxon>Verrucomicrobiales</taxon>
        <taxon>Verrucomicrobiaceae</taxon>
        <taxon>Prosthecobacter</taxon>
    </lineage>
</organism>
<evidence type="ECO:0000313" key="3">
    <source>
        <dbReference type="EMBL" id="MBB5032891.1"/>
    </source>
</evidence>
<dbReference type="Pfam" id="PF06439">
    <property type="entry name" value="3keto-disac_hyd"/>
    <property type="match status" value="1"/>
</dbReference>
<dbReference type="RefSeq" id="WP_184339796.1">
    <property type="nucleotide sequence ID" value="NZ_JACHIG010000004.1"/>
</dbReference>
<keyword evidence="1" id="KW-0732">Signal</keyword>
<accession>A0A7W7YB33</accession>
<dbReference type="AlphaFoldDB" id="A0A7W7YB33"/>
<dbReference type="EMBL" id="JACHIG010000004">
    <property type="protein sequence ID" value="MBB5032891.1"/>
    <property type="molecule type" value="Genomic_DNA"/>
</dbReference>
<protein>
    <recommendedName>
        <fullName evidence="2">3-keto-alpha-glucoside-1,2-lyase/3-keto-2-hydroxy-glucal hydratase domain-containing protein</fullName>
    </recommendedName>
</protein>
<gene>
    <name evidence="3" type="ORF">HNQ65_002473</name>
</gene>
<keyword evidence="4" id="KW-1185">Reference proteome</keyword>
<dbReference type="Gene3D" id="2.60.120.560">
    <property type="entry name" value="Exo-inulinase, domain 1"/>
    <property type="match status" value="1"/>
</dbReference>
<evidence type="ECO:0000259" key="2">
    <source>
        <dbReference type="Pfam" id="PF06439"/>
    </source>
</evidence>
<sequence length="212" mass="23561">MKLASLLLILGLAISAFAEDLHPAADAPGFVPLFNGKDLTGWKTTGNWLVEPDGSLSLHPREGEKGWQRYDAYIATEKQYGDFVLDLEFKINAKGNSGVFMRVGDMKEPVKTGFEVQILDTYGLEKPGHHDCGGIVHGIGPSKNMVKPAGEWNRYTITVKGRSVKVVFNGEQVIDTSLDDIKMADRPNVGQIAFQDEALRVWYRNVRIKELK</sequence>
<reference evidence="3 4" key="1">
    <citation type="submission" date="2020-08" db="EMBL/GenBank/DDBJ databases">
        <title>Genomic Encyclopedia of Type Strains, Phase IV (KMG-IV): sequencing the most valuable type-strain genomes for metagenomic binning, comparative biology and taxonomic classification.</title>
        <authorList>
            <person name="Goeker M."/>
        </authorList>
    </citation>
    <scope>NUCLEOTIDE SEQUENCE [LARGE SCALE GENOMIC DNA]</scope>
    <source>
        <strain evidence="3 4">DSM 12252</strain>
    </source>
</reference>
<evidence type="ECO:0000256" key="1">
    <source>
        <dbReference type="SAM" id="SignalP"/>
    </source>
</evidence>
<feature type="chain" id="PRO_5030775384" description="3-keto-alpha-glucoside-1,2-lyase/3-keto-2-hydroxy-glucal hydratase domain-containing protein" evidence="1">
    <location>
        <begin position="19"/>
        <end position="212"/>
    </location>
</feature>
<dbReference type="Proteomes" id="UP000590740">
    <property type="component" value="Unassembled WGS sequence"/>
</dbReference>
<name>A0A7W7YB33_9BACT</name>
<dbReference type="GO" id="GO:0016787">
    <property type="term" value="F:hydrolase activity"/>
    <property type="evidence" value="ECO:0007669"/>
    <property type="project" value="InterPro"/>
</dbReference>
<comment type="caution">
    <text evidence="3">The sequence shown here is derived from an EMBL/GenBank/DDBJ whole genome shotgun (WGS) entry which is preliminary data.</text>
</comment>
<feature type="domain" description="3-keto-alpha-glucoside-1,2-lyase/3-keto-2-hydroxy-glucal hydratase" evidence="2">
    <location>
        <begin position="29"/>
        <end position="209"/>
    </location>
</feature>
<proteinExistence type="predicted"/>
<dbReference type="InterPro" id="IPR010496">
    <property type="entry name" value="AL/BT2_dom"/>
</dbReference>
<feature type="signal peptide" evidence="1">
    <location>
        <begin position="1"/>
        <end position="18"/>
    </location>
</feature>